<protein>
    <submittedName>
        <fullName evidence="2">AMP-binding protein</fullName>
    </submittedName>
</protein>
<dbReference type="EMBL" id="CP063079">
    <property type="protein sequence ID" value="QOQ88273.1"/>
    <property type="molecule type" value="Genomic_DNA"/>
</dbReference>
<dbReference type="PROSITE" id="PS00455">
    <property type="entry name" value="AMP_BINDING"/>
    <property type="match status" value="1"/>
</dbReference>
<feature type="domain" description="AMP-dependent synthetase/ligase" evidence="1">
    <location>
        <begin position="9"/>
        <end position="369"/>
    </location>
</feature>
<dbReference type="Proteomes" id="UP000595070">
    <property type="component" value="Chromosome"/>
</dbReference>
<proteinExistence type="predicted"/>
<dbReference type="InterPro" id="IPR045851">
    <property type="entry name" value="AMP-bd_C_sf"/>
</dbReference>
<dbReference type="PANTHER" id="PTHR45527">
    <property type="entry name" value="NONRIBOSOMAL PEPTIDE SYNTHETASE"/>
    <property type="match status" value="1"/>
</dbReference>
<dbReference type="Gene3D" id="3.30.300.30">
    <property type="match status" value="1"/>
</dbReference>
<evidence type="ECO:0000313" key="2">
    <source>
        <dbReference type="EMBL" id="QOQ88273.1"/>
    </source>
</evidence>
<dbReference type="InterPro" id="IPR042099">
    <property type="entry name" value="ANL_N_sf"/>
</dbReference>
<organism evidence="2 3">
    <name type="scientific">Campylobacter peloridis</name>
    <dbReference type="NCBI Taxonomy" id="488546"/>
    <lineage>
        <taxon>Bacteria</taxon>
        <taxon>Pseudomonadati</taxon>
        <taxon>Campylobacterota</taxon>
        <taxon>Epsilonproteobacteria</taxon>
        <taxon>Campylobacterales</taxon>
        <taxon>Campylobacteraceae</taxon>
        <taxon>Campylobacter</taxon>
    </lineage>
</organism>
<evidence type="ECO:0000259" key="1">
    <source>
        <dbReference type="Pfam" id="PF00501"/>
    </source>
</evidence>
<dbReference type="RefSeq" id="WP_049984555.1">
    <property type="nucleotide sequence ID" value="NZ_CP063079.1"/>
</dbReference>
<name>A0ABX6TSJ4_9BACT</name>
<dbReference type="Gene3D" id="3.40.50.12780">
    <property type="entry name" value="N-terminal domain of ligase-like"/>
    <property type="match status" value="1"/>
</dbReference>
<sequence length="507" mass="58323">MINNVVWYLENSAKLHPEKIAFFTQNDSISYADLLDKSKRIASFLLHHETKANSIVAIYMNKNIDCIAMIFGCAMARVAYAFIDTDHPKNRIEKMLEIIEPKFIFTNTTLFDGISKITNREIVDIVKVLNYEIQNDVLEKIQSQYLSCDILNIVFTSGSTGLPKAVVKTHSNVLYFVPVFVDEFKFSSDDIFANQAPLDFDVSSKDIYSAVYLGASVFLIDKYLFTSPVKLVELLIQYKISILIWAVSALTLLSSFRVFKYCTPIGIKKVLFSGEVMPLNQLDIWQKNLPKTEFVNLYGPSEILGNCTFYELKKDYYKKEKNTPIGNAFSGQKVFLLAFDDDGKPYEVKKKDEIGEICVSGPNVALGYYKDFKRTNEVFIQNPLNLKYYERIYKTGDMGKYNEQGELVFQGRNDFQIKHLGRRIELGDIEIATMDIKGIELACAIYEREKIYLFYSGVLSVDDLMQYLKNQLISYMLPSVFFKLENLPLNKNGKIDRAKLREMIYEK</sequence>
<dbReference type="InterPro" id="IPR020845">
    <property type="entry name" value="AMP-binding_CS"/>
</dbReference>
<evidence type="ECO:0000313" key="3">
    <source>
        <dbReference type="Proteomes" id="UP000595070"/>
    </source>
</evidence>
<reference evidence="2 3" key="1">
    <citation type="submission" date="2020-10" db="EMBL/GenBank/DDBJ databases">
        <title>Campylobacter and Helicobacter PacBio genomes.</title>
        <authorList>
            <person name="Lane C."/>
        </authorList>
    </citation>
    <scope>NUCLEOTIDE SEQUENCE [LARGE SCALE GENOMIC DNA]</scope>
    <source>
        <strain evidence="2 3">2016D-0074</strain>
    </source>
</reference>
<dbReference type="PANTHER" id="PTHR45527:SF1">
    <property type="entry name" value="FATTY ACID SYNTHASE"/>
    <property type="match status" value="1"/>
</dbReference>
<accession>A0ABX6TSJ4</accession>
<dbReference type="SUPFAM" id="SSF56801">
    <property type="entry name" value="Acetyl-CoA synthetase-like"/>
    <property type="match status" value="1"/>
</dbReference>
<keyword evidence="3" id="KW-1185">Reference proteome</keyword>
<dbReference type="InterPro" id="IPR000873">
    <property type="entry name" value="AMP-dep_synth/lig_dom"/>
</dbReference>
<gene>
    <name evidence="2" type="ORF">IMC75_04690</name>
</gene>
<dbReference type="Pfam" id="PF00501">
    <property type="entry name" value="AMP-binding"/>
    <property type="match status" value="1"/>
</dbReference>